<accession>A0A8S1T5Y3</accession>
<dbReference type="PANTHER" id="PTHR12829">
    <property type="entry name" value="N6-ADENOSINE-METHYLTRANSFERASE"/>
    <property type="match status" value="1"/>
</dbReference>
<sequence length="303" mass="35797">MGKKNQREPIKMRLRYSEPGSENKRINYFKLNQGYDVTEDDSEYVDDQDSYKAFKKIRKYKTKSKKEKITCDNLEVLLQWKKSIKCQSYETDQRRIIVLKKILGTDLSQYAKGVQGIFIDNLFRKDLKNLDLSKKLISNGILFIWSDKGLINEILEIMENKGFTYIENLVVVQLSLEKALEELNKHMKIEQTEEAVLDNLNFLQQKVQVKDLILNCPSKVLNQSKQVLIMFRKFDEQKTQLELRHQRTPDVLFDFVSNGKKSEKSKEYIYQTIETLLPKSQLMEIFAQKDQPRKDWISVCESK</sequence>
<dbReference type="Proteomes" id="UP000683925">
    <property type="component" value="Unassembled WGS sequence"/>
</dbReference>
<evidence type="ECO:0000313" key="2">
    <source>
        <dbReference type="Proteomes" id="UP000683925"/>
    </source>
</evidence>
<dbReference type="EMBL" id="CAJJDP010000020">
    <property type="protein sequence ID" value="CAD8147613.1"/>
    <property type="molecule type" value="Genomic_DNA"/>
</dbReference>
<organism evidence="1 2">
    <name type="scientific">Paramecium octaurelia</name>
    <dbReference type="NCBI Taxonomy" id="43137"/>
    <lineage>
        <taxon>Eukaryota</taxon>
        <taxon>Sar</taxon>
        <taxon>Alveolata</taxon>
        <taxon>Ciliophora</taxon>
        <taxon>Intramacronucleata</taxon>
        <taxon>Oligohymenophorea</taxon>
        <taxon>Peniculida</taxon>
        <taxon>Parameciidae</taxon>
        <taxon>Paramecium</taxon>
    </lineage>
</organism>
<gene>
    <name evidence="1" type="ORF">POCTA_138.1.T0200113</name>
</gene>
<protein>
    <submittedName>
        <fullName evidence="1">Uncharacterized protein</fullName>
    </submittedName>
</protein>
<proteinExistence type="predicted"/>
<dbReference type="GO" id="GO:0005634">
    <property type="term" value="C:nucleus"/>
    <property type="evidence" value="ECO:0007669"/>
    <property type="project" value="TreeGrafter"/>
</dbReference>
<dbReference type="GO" id="GO:0036396">
    <property type="term" value="C:RNA N6-methyladenosine methyltransferase complex"/>
    <property type="evidence" value="ECO:0007669"/>
    <property type="project" value="TreeGrafter"/>
</dbReference>
<dbReference type="PANTHER" id="PTHR12829:SF8">
    <property type="entry name" value="CHROMOSOME UNDETERMINED SCAFFOLD_82, WHOLE GENOME SHOTGUN SEQUENCE"/>
    <property type="match status" value="1"/>
</dbReference>
<reference evidence="1" key="1">
    <citation type="submission" date="2021-01" db="EMBL/GenBank/DDBJ databases">
        <authorList>
            <consortium name="Genoscope - CEA"/>
            <person name="William W."/>
        </authorList>
    </citation>
    <scope>NUCLEOTIDE SEQUENCE</scope>
</reference>
<keyword evidence="2" id="KW-1185">Reference proteome</keyword>
<evidence type="ECO:0000313" key="1">
    <source>
        <dbReference type="EMBL" id="CAD8147613.1"/>
    </source>
</evidence>
<dbReference type="GO" id="GO:0008168">
    <property type="term" value="F:methyltransferase activity"/>
    <property type="evidence" value="ECO:0007669"/>
    <property type="project" value="TreeGrafter"/>
</dbReference>
<dbReference type="AlphaFoldDB" id="A0A8S1T5Y3"/>
<dbReference type="OMA" id="DWISVCE"/>
<dbReference type="OrthoDB" id="300048at2759"/>
<name>A0A8S1T5Y3_PAROT</name>
<comment type="caution">
    <text evidence="1">The sequence shown here is derived from an EMBL/GenBank/DDBJ whole genome shotgun (WGS) entry which is preliminary data.</text>
</comment>